<evidence type="ECO:0000313" key="13">
    <source>
        <dbReference type="Proteomes" id="UP000037392"/>
    </source>
</evidence>
<feature type="domain" description="FAD/NAD(P)-binding" evidence="11">
    <location>
        <begin position="387"/>
        <end position="648"/>
    </location>
</feature>
<evidence type="ECO:0000256" key="3">
    <source>
        <dbReference type="ARBA" id="ARBA00011048"/>
    </source>
</evidence>
<keyword evidence="8" id="KW-0408">Iron</keyword>
<comment type="similarity">
    <text evidence="3">In the N-terminal section; belongs to the NADH:flavin oxidoreductase/NADH oxidase family.</text>
</comment>
<dbReference type="SUPFAM" id="SSF51395">
    <property type="entry name" value="FMN-linked oxidoreductases"/>
    <property type="match status" value="1"/>
</dbReference>
<dbReference type="PANTHER" id="PTHR42917:SF2">
    <property type="entry name" value="2,4-DIENOYL-COA REDUCTASE [(2E)-ENOYL-COA-PRODUCING]"/>
    <property type="match status" value="1"/>
</dbReference>
<dbReference type="OrthoDB" id="9772736at2"/>
<dbReference type="GO" id="GO:0010181">
    <property type="term" value="F:FMN binding"/>
    <property type="evidence" value="ECO:0007669"/>
    <property type="project" value="InterPro"/>
</dbReference>
<protein>
    <recommendedName>
        <fullName evidence="14">NADH:flavin oxidoreductase/NADH oxidase N-terminal domain-containing protein</fullName>
    </recommendedName>
</protein>
<keyword evidence="7" id="KW-0560">Oxidoreductase</keyword>
<dbReference type="RefSeq" id="WP_048930605.1">
    <property type="nucleotide sequence ID" value="NZ_KQ235881.1"/>
</dbReference>
<evidence type="ECO:0000256" key="1">
    <source>
        <dbReference type="ARBA" id="ARBA00001917"/>
    </source>
</evidence>
<dbReference type="PRINTS" id="PR00469">
    <property type="entry name" value="PNDRDTASEII"/>
</dbReference>
<keyword evidence="5" id="KW-0288">FMN</keyword>
<dbReference type="GO" id="GO:0046872">
    <property type="term" value="F:metal ion binding"/>
    <property type="evidence" value="ECO:0007669"/>
    <property type="project" value="UniProtKB-KW"/>
</dbReference>
<comment type="caution">
    <text evidence="12">The sequence shown here is derived from an EMBL/GenBank/DDBJ whole genome shotgun (WGS) entry which is preliminary data.</text>
</comment>
<dbReference type="InterPro" id="IPR013785">
    <property type="entry name" value="Aldolase_TIM"/>
</dbReference>
<organism evidence="12 13">
    <name type="scientific">[Clostridium] citroniae WAL-19142</name>
    <dbReference type="NCBI Taxonomy" id="742734"/>
    <lineage>
        <taxon>Bacteria</taxon>
        <taxon>Bacillati</taxon>
        <taxon>Bacillota</taxon>
        <taxon>Clostridia</taxon>
        <taxon>Lachnospirales</taxon>
        <taxon>Lachnospiraceae</taxon>
        <taxon>Enterocloster</taxon>
    </lineage>
</organism>
<evidence type="ECO:0000259" key="10">
    <source>
        <dbReference type="Pfam" id="PF00724"/>
    </source>
</evidence>
<dbReference type="EMBL" id="ADLK01000029">
    <property type="protein sequence ID" value="KMW16604.1"/>
    <property type="molecule type" value="Genomic_DNA"/>
</dbReference>
<evidence type="ECO:0000256" key="4">
    <source>
        <dbReference type="ARBA" id="ARBA00022630"/>
    </source>
</evidence>
<dbReference type="InterPro" id="IPR051793">
    <property type="entry name" value="NADH:flavin_oxidoreductase"/>
</dbReference>
<evidence type="ECO:0000256" key="9">
    <source>
        <dbReference type="ARBA" id="ARBA00023014"/>
    </source>
</evidence>
<dbReference type="GO" id="GO:0051536">
    <property type="term" value="F:iron-sulfur cluster binding"/>
    <property type="evidence" value="ECO:0007669"/>
    <property type="project" value="UniProtKB-KW"/>
</dbReference>
<gene>
    <name evidence="12" type="ORF">HMPREF9470_04104</name>
</gene>
<dbReference type="PRINTS" id="PR00368">
    <property type="entry name" value="FADPNR"/>
</dbReference>
<keyword evidence="4" id="KW-0285">Flavoprotein</keyword>
<dbReference type="InterPro" id="IPR023753">
    <property type="entry name" value="FAD/NAD-binding_dom"/>
</dbReference>
<evidence type="ECO:0008006" key="14">
    <source>
        <dbReference type="Google" id="ProtNLM"/>
    </source>
</evidence>
<evidence type="ECO:0000256" key="2">
    <source>
        <dbReference type="ARBA" id="ARBA00001966"/>
    </source>
</evidence>
<evidence type="ECO:0000313" key="12">
    <source>
        <dbReference type="EMBL" id="KMW16604.1"/>
    </source>
</evidence>
<dbReference type="Gene3D" id="3.20.20.70">
    <property type="entry name" value="Aldolase class I"/>
    <property type="match status" value="1"/>
</dbReference>
<feature type="domain" description="NADH:flavin oxidoreductase/NADH oxidase N-terminal" evidence="10">
    <location>
        <begin position="3"/>
        <end position="332"/>
    </location>
</feature>
<proteinExistence type="inferred from homology"/>
<dbReference type="CDD" id="cd02803">
    <property type="entry name" value="OYE_like_FMN_family"/>
    <property type="match status" value="1"/>
</dbReference>
<dbReference type="GeneID" id="93161531"/>
<dbReference type="Gene3D" id="3.40.50.720">
    <property type="entry name" value="NAD(P)-binding Rossmann-like Domain"/>
    <property type="match status" value="1"/>
</dbReference>
<evidence type="ECO:0000256" key="8">
    <source>
        <dbReference type="ARBA" id="ARBA00023004"/>
    </source>
</evidence>
<dbReference type="PATRIC" id="fig|742734.4.peg.4397"/>
<dbReference type="GO" id="GO:0016491">
    <property type="term" value="F:oxidoreductase activity"/>
    <property type="evidence" value="ECO:0007669"/>
    <property type="project" value="UniProtKB-KW"/>
</dbReference>
<keyword evidence="6" id="KW-0479">Metal-binding</keyword>
<evidence type="ECO:0000256" key="7">
    <source>
        <dbReference type="ARBA" id="ARBA00023002"/>
    </source>
</evidence>
<name>A0A0J9BWL2_9FIRM</name>
<dbReference type="PANTHER" id="PTHR42917">
    <property type="entry name" value="2,4-DIENOYL-COA REDUCTASE"/>
    <property type="match status" value="1"/>
</dbReference>
<dbReference type="Proteomes" id="UP000037392">
    <property type="component" value="Unassembled WGS sequence"/>
</dbReference>
<dbReference type="AlphaFoldDB" id="A0A0J9BWL2"/>
<dbReference type="Gene3D" id="3.50.50.60">
    <property type="entry name" value="FAD/NAD(P)-binding domain"/>
    <property type="match status" value="1"/>
</dbReference>
<evidence type="ECO:0000259" key="11">
    <source>
        <dbReference type="Pfam" id="PF07992"/>
    </source>
</evidence>
<evidence type="ECO:0000256" key="5">
    <source>
        <dbReference type="ARBA" id="ARBA00022643"/>
    </source>
</evidence>
<dbReference type="Pfam" id="PF07992">
    <property type="entry name" value="Pyr_redox_2"/>
    <property type="match status" value="1"/>
</dbReference>
<keyword evidence="9" id="KW-0411">Iron-sulfur</keyword>
<sequence>MKKLYTPAMIGALQLKNRMVMAPMVDGYSEGGMPTARSLEYFRVRAAGGIGLVIVGNIHVDSTHRHVMPGFNLYEDCFTEKLRPLVQVIHDGGAKTFAQLIHQGRYAKSRDYIDGVQAVAPSAVFTRMTGETPRELSVDEILDLEQAFARAAGRAVEAGFDGIEICTNSGYLFGQFLSPLTNLRTDQYGGSLENRALFLVETIGAVRGQVGKDIPVTVRMGGSDFVPGSNTNKEACRIAAMLEQAGADGISVTGGWHESGVPQVTMDLPHGVFSYLGRNIRRSVSIPVMMGNRMNARIAEELVERGDVDFAVFGRPLLADPELPRKASEGRVEDIRPCVGCNQGCLDHSMSGKSIECLCNAECGRESLLRDENGLLPTEKKTDHPKKILVIGAGVAGMEFSRVASLRGHRVVIWEEGPCCGGQLRLAAVPPARHDFDYLADYLQSACIKAGVRFCFNTRADAQSVFRAVKEQGFDHVVTATGARPVRPGVPSEEGAHIVQAWDVLKKHADTGSDVVVVGGGAVGIETAILLGEEGTLTPEALRFLTLYKAEPQEALYEMLNSGSKKVTVVEMLDKAGRDIGKTTRWIMMDRLRKLGVRICTGTRLTEIKRDRVVVEGPDGAEEIPADTVVLAIGSKADRGLYEEIEKEFHEVSLIGDACTPGKAMDALREAYDLGISMN</sequence>
<dbReference type="InterPro" id="IPR036188">
    <property type="entry name" value="FAD/NAD-bd_sf"/>
</dbReference>
<comment type="cofactor">
    <cofactor evidence="1">
        <name>FMN</name>
        <dbReference type="ChEBI" id="CHEBI:58210"/>
    </cofactor>
</comment>
<dbReference type="Pfam" id="PF00724">
    <property type="entry name" value="Oxidored_FMN"/>
    <property type="match status" value="1"/>
</dbReference>
<dbReference type="SUPFAM" id="SSF51905">
    <property type="entry name" value="FAD/NAD(P)-binding domain"/>
    <property type="match status" value="1"/>
</dbReference>
<evidence type="ECO:0000256" key="6">
    <source>
        <dbReference type="ARBA" id="ARBA00022723"/>
    </source>
</evidence>
<comment type="cofactor">
    <cofactor evidence="2">
        <name>[4Fe-4S] cluster</name>
        <dbReference type="ChEBI" id="CHEBI:49883"/>
    </cofactor>
</comment>
<accession>A0A0J9BWL2</accession>
<reference evidence="12 13" key="1">
    <citation type="submission" date="2011-04" db="EMBL/GenBank/DDBJ databases">
        <title>The Genome Sequence of Clostridium citroniae WAL-19142.</title>
        <authorList>
            <consortium name="The Broad Institute Genome Sequencing Platform"/>
            <person name="Earl A."/>
            <person name="Ward D."/>
            <person name="Feldgarden M."/>
            <person name="Gevers D."/>
            <person name="Warren Y.A."/>
            <person name="Tyrrell K.L."/>
            <person name="Citron D.M."/>
            <person name="Goldstein E.J."/>
            <person name="Daigneault M."/>
            <person name="Allen-Vercoe E."/>
            <person name="Young S.K."/>
            <person name="Zeng Q."/>
            <person name="Gargeya S."/>
            <person name="Fitzgerald M."/>
            <person name="Haas B."/>
            <person name="Abouelleil A."/>
            <person name="Alvarado L."/>
            <person name="Arachchi H.M."/>
            <person name="Berlin A."/>
            <person name="Brown A."/>
            <person name="Chapman S.B."/>
            <person name="Chen Z."/>
            <person name="Dunbar C."/>
            <person name="Freedman E."/>
            <person name="Gearin G."/>
            <person name="Gellesch M."/>
            <person name="Goldberg J."/>
            <person name="Griggs A."/>
            <person name="Gujja S."/>
            <person name="Heilman E.R."/>
            <person name="Heiman D."/>
            <person name="Howarth C."/>
            <person name="Larson L."/>
            <person name="Lui A."/>
            <person name="MacDonald P.J."/>
            <person name="Mehta T."/>
            <person name="Montmayeur A."/>
            <person name="Murphy C."/>
            <person name="Neiman D."/>
            <person name="Pearson M."/>
            <person name="Priest M."/>
            <person name="Roberts A."/>
            <person name="Saif S."/>
            <person name="Shea T."/>
            <person name="Shenoy N."/>
            <person name="Sisk P."/>
            <person name="Stolte C."/>
            <person name="Sykes S."/>
            <person name="White J."/>
            <person name="Yandava C."/>
            <person name="Wortman J."/>
            <person name="Nusbaum C."/>
            <person name="Birren B."/>
        </authorList>
    </citation>
    <scope>NUCLEOTIDE SEQUENCE [LARGE SCALE GENOMIC DNA]</scope>
    <source>
        <strain evidence="12 13">WAL-19142</strain>
    </source>
</reference>
<dbReference type="InterPro" id="IPR001155">
    <property type="entry name" value="OxRdtase_FMN_N"/>
</dbReference>